<gene>
    <name evidence="1" type="ORF">IFM89_026498</name>
</gene>
<dbReference type="InterPro" id="IPR046848">
    <property type="entry name" value="E_motif"/>
</dbReference>
<dbReference type="Pfam" id="PF20431">
    <property type="entry name" value="E_motif"/>
    <property type="match status" value="1"/>
</dbReference>
<dbReference type="EMBL" id="JADFTS010000003">
    <property type="protein sequence ID" value="KAF9615818.1"/>
    <property type="molecule type" value="Genomic_DNA"/>
</dbReference>
<proteinExistence type="predicted"/>
<dbReference type="InterPro" id="IPR011990">
    <property type="entry name" value="TPR-like_helical_dom_sf"/>
</dbReference>
<dbReference type="InterPro" id="IPR046960">
    <property type="entry name" value="PPR_At4g14850-like_plant"/>
</dbReference>
<dbReference type="PANTHER" id="PTHR47926">
    <property type="entry name" value="PENTATRICOPEPTIDE REPEAT-CONTAINING PROTEIN"/>
    <property type="match status" value="1"/>
</dbReference>
<comment type="caution">
    <text evidence="1">The sequence shown here is derived from an EMBL/GenBank/DDBJ whole genome shotgun (WGS) entry which is preliminary data.</text>
</comment>
<protein>
    <submittedName>
        <fullName evidence="1">Uncharacterized protein</fullName>
    </submittedName>
</protein>
<organism evidence="1 2">
    <name type="scientific">Coptis chinensis</name>
    <dbReference type="NCBI Taxonomy" id="261450"/>
    <lineage>
        <taxon>Eukaryota</taxon>
        <taxon>Viridiplantae</taxon>
        <taxon>Streptophyta</taxon>
        <taxon>Embryophyta</taxon>
        <taxon>Tracheophyta</taxon>
        <taxon>Spermatophyta</taxon>
        <taxon>Magnoliopsida</taxon>
        <taxon>Ranunculales</taxon>
        <taxon>Ranunculaceae</taxon>
        <taxon>Coptidoideae</taxon>
        <taxon>Coptis</taxon>
    </lineage>
</organism>
<reference evidence="1 2" key="1">
    <citation type="submission" date="2020-10" db="EMBL/GenBank/DDBJ databases">
        <title>The Coptis chinensis genome and diversification of protoberbering-type alkaloids.</title>
        <authorList>
            <person name="Wang B."/>
            <person name="Shu S."/>
            <person name="Song C."/>
            <person name="Liu Y."/>
        </authorList>
    </citation>
    <scope>NUCLEOTIDE SEQUENCE [LARGE SCALE GENOMIC DNA]</scope>
    <source>
        <strain evidence="1">HL-2020</strain>
        <tissue evidence="1">Leaf</tissue>
    </source>
</reference>
<sequence>MQIPQLQLSHNAADSVWKLDPSDSASHVLLGNILASTGNWGEVAKIPQLQLSHNAADSVWKLDPSDSASHVLLGNILASTGNWGEVARVRRLMRVLSYRVSPETNDQHNNIPNSTSHIKVKDKISVSSNFRESFSAVMVLGTVGHQPFEINLGREQIHPKGDKNVCRVVSS</sequence>
<dbReference type="GO" id="GO:0009451">
    <property type="term" value="P:RNA modification"/>
    <property type="evidence" value="ECO:0007669"/>
    <property type="project" value="InterPro"/>
</dbReference>
<dbReference type="Proteomes" id="UP000631114">
    <property type="component" value="Unassembled WGS sequence"/>
</dbReference>
<dbReference type="SUPFAM" id="SSF48452">
    <property type="entry name" value="TPR-like"/>
    <property type="match status" value="1"/>
</dbReference>
<evidence type="ECO:0000313" key="2">
    <source>
        <dbReference type="Proteomes" id="UP000631114"/>
    </source>
</evidence>
<name>A0A835M157_9MAGN</name>
<keyword evidence="2" id="KW-1185">Reference proteome</keyword>
<dbReference type="Gene3D" id="1.25.40.10">
    <property type="entry name" value="Tetratricopeptide repeat domain"/>
    <property type="match status" value="1"/>
</dbReference>
<evidence type="ECO:0000313" key="1">
    <source>
        <dbReference type="EMBL" id="KAF9615818.1"/>
    </source>
</evidence>
<dbReference type="GO" id="GO:0003723">
    <property type="term" value="F:RNA binding"/>
    <property type="evidence" value="ECO:0007669"/>
    <property type="project" value="InterPro"/>
</dbReference>
<dbReference type="AlphaFoldDB" id="A0A835M157"/>
<accession>A0A835M157</accession>